<evidence type="ECO:0000313" key="10">
    <source>
        <dbReference type="RefSeq" id="XP_065643595.1"/>
    </source>
</evidence>
<evidence type="ECO:0000256" key="7">
    <source>
        <dbReference type="ARBA" id="ARBA00048666"/>
    </source>
</evidence>
<organism evidence="9 10">
    <name type="scientific">Hydra vulgaris</name>
    <name type="common">Hydra</name>
    <name type="synonym">Hydra attenuata</name>
    <dbReference type="NCBI Taxonomy" id="6087"/>
    <lineage>
        <taxon>Eukaryota</taxon>
        <taxon>Metazoa</taxon>
        <taxon>Cnidaria</taxon>
        <taxon>Hydrozoa</taxon>
        <taxon>Hydroidolina</taxon>
        <taxon>Anthoathecata</taxon>
        <taxon>Aplanulata</taxon>
        <taxon>Hydridae</taxon>
        <taxon>Hydra</taxon>
    </lineage>
</organism>
<dbReference type="InterPro" id="IPR045851">
    <property type="entry name" value="AMP-bd_C_sf"/>
</dbReference>
<comment type="catalytic activity">
    <reaction evidence="7">
        <text>tetracosanoate + ATP + CoA = tetracosanoyl-CoA + AMP + diphosphate</text>
        <dbReference type="Rhea" id="RHEA:33639"/>
        <dbReference type="ChEBI" id="CHEBI:30616"/>
        <dbReference type="ChEBI" id="CHEBI:31014"/>
        <dbReference type="ChEBI" id="CHEBI:33019"/>
        <dbReference type="ChEBI" id="CHEBI:57287"/>
        <dbReference type="ChEBI" id="CHEBI:65052"/>
        <dbReference type="ChEBI" id="CHEBI:456215"/>
    </reaction>
    <physiologicalReaction direction="left-to-right" evidence="7">
        <dbReference type="Rhea" id="RHEA:33640"/>
    </physiologicalReaction>
</comment>
<feature type="domain" description="AMP-dependent synthetase/ligase" evidence="8">
    <location>
        <begin position="47"/>
        <end position="412"/>
    </location>
</feature>
<dbReference type="InterPro" id="IPR020845">
    <property type="entry name" value="AMP-binding_CS"/>
</dbReference>
<gene>
    <name evidence="10" type="primary">LOC100199780</name>
</gene>
<dbReference type="SUPFAM" id="SSF56801">
    <property type="entry name" value="Acetyl-CoA synthetase-like"/>
    <property type="match status" value="1"/>
</dbReference>
<comment type="catalytic activity">
    <reaction evidence="5">
        <text>a very long-chain fatty acid + ATP + CoA = a very long-chain fatty acyl-CoA + AMP + diphosphate</text>
        <dbReference type="Rhea" id="RHEA:54536"/>
        <dbReference type="ChEBI" id="CHEBI:30616"/>
        <dbReference type="ChEBI" id="CHEBI:33019"/>
        <dbReference type="ChEBI" id="CHEBI:57287"/>
        <dbReference type="ChEBI" id="CHEBI:58950"/>
        <dbReference type="ChEBI" id="CHEBI:138261"/>
        <dbReference type="ChEBI" id="CHEBI:456215"/>
    </reaction>
    <physiologicalReaction direction="left-to-right" evidence="5">
        <dbReference type="Rhea" id="RHEA:54537"/>
    </physiologicalReaction>
</comment>
<dbReference type="RefSeq" id="XP_065643595.1">
    <property type="nucleotide sequence ID" value="XM_065787523.1"/>
</dbReference>
<dbReference type="Proteomes" id="UP001652625">
    <property type="component" value="Chromosome 01"/>
</dbReference>
<keyword evidence="3" id="KW-0547">Nucleotide-binding</keyword>
<keyword evidence="2" id="KW-0436">Ligase</keyword>
<evidence type="ECO:0000256" key="2">
    <source>
        <dbReference type="ARBA" id="ARBA00022598"/>
    </source>
</evidence>
<reference evidence="10" key="2">
    <citation type="submission" date="2025-08" db="UniProtKB">
        <authorList>
            <consortium name="RefSeq"/>
        </authorList>
    </citation>
    <scope>IDENTIFICATION</scope>
</reference>
<dbReference type="GeneID" id="100199780"/>
<evidence type="ECO:0000256" key="3">
    <source>
        <dbReference type="ARBA" id="ARBA00022741"/>
    </source>
</evidence>
<evidence type="ECO:0000256" key="1">
    <source>
        <dbReference type="ARBA" id="ARBA00006432"/>
    </source>
</evidence>
<dbReference type="PANTHER" id="PTHR43107">
    <property type="entry name" value="LONG-CHAIN FATTY ACID TRANSPORT PROTEIN"/>
    <property type="match status" value="1"/>
</dbReference>
<accession>A0ABM4B440</accession>
<comment type="similarity">
    <text evidence="1">Belongs to the ATP-dependent AMP-binding enzyme family.</text>
</comment>
<proteinExistence type="inferred from homology"/>
<dbReference type="PANTHER" id="PTHR43107:SF15">
    <property type="entry name" value="FATTY ACID TRANSPORT PROTEIN 3, ISOFORM A"/>
    <property type="match status" value="1"/>
</dbReference>
<sequence>MSCGTFEQWRIYRKTLPRDIKLVRILAGLEKGIRKAIRNEQITSDIFDETCSKKPNKLAVISSDGLIKYSFSELRDLVNKIGNIFYNNGYRKGDVVALFMENRPEYVAFWLGLSKIGVITSLINFNLTNDSLLHCITVCEAKAIIYSSETEDALEILHEQLKNLVYFCFGSKKKILKPIDLMKLIESTVTTHPPRPDGISLYDKLIYMYTSGTTGLPKPAVIRHTRFYYMVNGMAISFKVTNKDINYVALPLYHSNGGVGGIGMMIYKGATVVVAKKFSASRFFSECAIHGATMFNYIGEVCRYLLAQPPSKNDRSHHIRLAIGNGLRPQIWREFKERFGIEVIGECYASTEGNANMINIDNRVGAVGFNSVIAPGFYPIRLVKVNEETEEILRDKEGMAIACLPGEEGELVGKVRNDPVHQFDGYLDKEATAKKIAHDVFEKGDSVFRSGDILVQDEEGYFYFQDRGGDTFRWKGENVGTTEVETVISRIVRLADVAVYGVSIPGIEGKAAMTCIADPDFTVDLSLLRAELLNKLPNYARPQFIRLSSEKNILQTNTFKLKKYQLKAEGFDPKKVLHDRLYYNNQRTGHYEVLDITAYYRILQHEIRF</sequence>
<reference evidence="9" key="1">
    <citation type="submission" date="2025-05" db="UniProtKB">
        <authorList>
            <consortium name="RefSeq"/>
        </authorList>
    </citation>
    <scope>NUCLEOTIDE SEQUENCE [LARGE SCALE GENOMIC DNA]</scope>
</reference>
<dbReference type="NCBIfam" id="NF006134">
    <property type="entry name" value="PRK08279.1"/>
    <property type="match status" value="1"/>
</dbReference>
<dbReference type="Pfam" id="PF00501">
    <property type="entry name" value="AMP-binding"/>
    <property type="match status" value="1"/>
</dbReference>
<keyword evidence="4" id="KW-0067">ATP-binding</keyword>
<protein>
    <recommendedName>
        <fullName evidence="6">Long-chain-fatty-acid--CoA ligase</fullName>
    </recommendedName>
</protein>
<dbReference type="PROSITE" id="PS00455">
    <property type="entry name" value="AMP_BINDING"/>
    <property type="match status" value="1"/>
</dbReference>
<evidence type="ECO:0000259" key="8">
    <source>
        <dbReference type="Pfam" id="PF00501"/>
    </source>
</evidence>
<dbReference type="InterPro" id="IPR042099">
    <property type="entry name" value="ANL_N_sf"/>
</dbReference>
<evidence type="ECO:0000256" key="6">
    <source>
        <dbReference type="ARBA" id="ARBA00041297"/>
    </source>
</evidence>
<keyword evidence="9" id="KW-1185">Reference proteome</keyword>
<evidence type="ECO:0000313" key="9">
    <source>
        <dbReference type="Proteomes" id="UP001652625"/>
    </source>
</evidence>
<dbReference type="InterPro" id="IPR000873">
    <property type="entry name" value="AMP-dep_synth/lig_dom"/>
</dbReference>
<dbReference type="Gene3D" id="3.40.50.12780">
    <property type="entry name" value="N-terminal domain of ligase-like"/>
    <property type="match status" value="1"/>
</dbReference>
<evidence type="ECO:0000256" key="4">
    <source>
        <dbReference type="ARBA" id="ARBA00022840"/>
    </source>
</evidence>
<name>A0ABM4B440_HYDVU</name>
<evidence type="ECO:0000256" key="5">
    <source>
        <dbReference type="ARBA" id="ARBA00036527"/>
    </source>
</evidence>
<dbReference type="Gene3D" id="3.30.300.30">
    <property type="match status" value="1"/>
</dbReference>